<dbReference type="GO" id="GO:0032259">
    <property type="term" value="P:methylation"/>
    <property type="evidence" value="ECO:0007669"/>
    <property type="project" value="UniProtKB-KW"/>
</dbReference>
<dbReference type="GO" id="GO:0008168">
    <property type="term" value="F:methyltransferase activity"/>
    <property type="evidence" value="ECO:0007669"/>
    <property type="project" value="UniProtKB-KW"/>
</dbReference>
<keyword evidence="1" id="KW-0489">Methyltransferase</keyword>
<protein>
    <submittedName>
        <fullName evidence="1">Serine hydroxymethyltransferase</fullName>
    </submittedName>
</protein>
<sequence>MFLLALQFPTNDGRDRRITLGEEVEVRLSHGQIPWKACGRVRGSGRNKTILSPDMLPESLS</sequence>
<reference evidence="1 2" key="1">
    <citation type="journal article" date="2007" name="Photosyn. Res.">
        <title>Complete nucleotide sequence of the freshwater unicellular cyanobacterium Synechococcus elongatus PCC 6301 chromosome: gene content and organization.</title>
        <authorList>
            <person name="Sugita C."/>
            <person name="Ogata K."/>
            <person name="Shikata M."/>
            <person name="Jikuya H."/>
            <person name="Takano J."/>
            <person name="Furumichi M."/>
            <person name="Kanehisa M."/>
            <person name="Omata T."/>
            <person name="Sugiura M."/>
            <person name="Sugita M."/>
        </authorList>
    </citation>
    <scope>NUCLEOTIDE SEQUENCE [LARGE SCALE GENOMIC DNA]</scope>
    <source>
        <strain evidence="2">ATCC 27144 / PCC 6301 / SAUG 1402/1</strain>
    </source>
</reference>
<dbReference type="AlphaFoldDB" id="A0A0H3K2F3"/>
<accession>A0A0H3K2F3</accession>
<gene>
    <name evidence="1" type="primary">gylA</name>
    <name evidence="1" type="ordered locus">syc1230_c</name>
</gene>
<dbReference type="EMBL" id="AP008231">
    <property type="protein sequence ID" value="BAD79420.1"/>
    <property type="molecule type" value="Genomic_DNA"/>
</dbReference>
<dbReference type="KEGG" id="syc:syc1230_c"/>
<evidence type="ECO:0000313" key="2">
    <source>
        <dbReference type="Proteomes" id="UP000001175"/>
    </source>
</evidence>
<dbReference type="Proteomes" id="UP000001175">
    <property type="component" value="Chromosome"/>
</dbReference>
<organism evidence="1 2">
    <name type="scientific">Synechococcus sp. (strain ATCC 27144 / PCC 6301 / SAUG 1402/1)</name>
    <name type="common">Anacystis nidulans</name>
    <dbReference type="NCBI Taxonomy" id="269084"/>
    <lineage>
        <taxon>Bacteria</taxon>
        <taxon>Bacillati</taxon>
        <taxon>Cyanobacteriota</taxon>
        <taxon>Cyanophyceae</taxon>
        <taxon>Synechococcales</taxon>
        <taxon>Synechococcaceae</taxon>
        <taxon>Synechococcus</taxon>
    </lineage>
</organism>
<proteinExistence type="predicted"/>
<evidence type="ECO:0000313" key="1">
    <source>
        <dbReference type="EMBL" id="BAD79420.1"/>
    </source>
</evidence>
<keyword evidence="1" id="KW-0808">Transferase</keyword>
<name>A0A0H3K2F3_SYNP6</name>